<keyword evidence="4" id="KW-0312">Gluconeogenesis</keyword>
<dbReference type="PIRSF" id="PIRSF001594">
    <property type="entry name" value="Pyruv_carbox"/>
    <property type="match status" value="1"/>
</dbReference>
<dbReference type="Gene3D" id="3.30.470.20">
    <property type="entry name" value="ATP-grasp fold, B domain"/>
    <property type="match status" value="1"/>
</dbReference>
<dbReference type="PANTHER" id="PTHR43778:SF2">
    <property type="entry name" value="PYRUVATE CARBOXYLASE, MITOCHONDRIAL"/>
    <property type="match status" value="1"/>
</dbReference>
<dbReference type="PROSITE" id="PS00188">
    <property type="entry name" value="BIOTIN"/>
    <property type="match status" value="1"/>
</dbReference>
<accession>A0ABU0S8Z9</accession>
<dbReference type="InterPro" id="IPR005482">
    <property type="entry name" value="Biotin_COase_C"/>
</dbReference>
<evidence type="ECO:0000256" key="8">
    <source>
        <dbReference type="ARBA" id="ARBA00022840"/>
    </source>
</evidence>
<dbReference type="InterPro" id="IPR005481">
    <property type="entry name" value="BC-like_N"/>
</dbReference>
<dbReference type="Pfam" id="PF00364">
    <property type="entry name" value="Biotin_lipoyl"/>
    <property type="match status" value="1"/>
</dbReference>
<dbReference type="EMBL" id="JAUSZT010000003">
    <property type="protein sequence ID" value="MDQ0997231.1"/>
    <property type="molecule type" value="Genomic_DNA"/>
</dbReference>
<dbReference type="Pfam" id="PF02436">
    <property type="entry name" value="PYC_OADA"/>
    <property type="match status" value="1"/>
</dbReference>
<comment type="caution">
    <text evidence="16">The sequence shown here is derived from an EMBL/GenBank/DDBJ whole genome shotgun (WGS) entry which is preliminary data.</text>
</comment>
<evidence type="ECO:0000256" key="5">
    <source>
        <dbReference type="ARBA" id="ARBA00022598"/>
    </source>
</evidence>
<dbReference type="EC" id="6.4.1.1" evidence="3 11"/>
<evidence type="ECO:0000259" key="12">
    <source>
        <dbReference type="PROSITE" id="PS50968"/>
    </source>
</evidence>
<evidence type="ECO:0000256" key="10">
    <source>
        <dbReference type="ARBA" id="ARBA00023268"/>
    </source>
</evidence>
<dbReference type="Pfam" id="PF02785">
    <property type="entry name" value="Biotin_carb_C"/>
    <property type="match status" value="1"/>
</dbReference>
<dbReference type="PROSITE" id="PS00867">
    <property type="entry name" value="CPSASE_2"/>
    <property type="match status" value="1"/>
</dbReference>
<dbReference type="SUPFAM" id="SSF51246">
    <property type="entry name" value="Rudiment single hybrid motif"/>
    <property type="match status" value="1"/>
</dbReference>
<dbReference type="InterPro" id="IPR011053">
    <property type="entry name" value="Single_hybrid_motif"/>
</dbReference>
<dbReference type="InterPro" id="IPR000891">
    <property type="entry name" value="PYR_CT"/>
</dbReference>
<dbReference type="PROSITE" id="PS50975">
    <property type="entry name" value="ATP_GRASP"/>
    <property type="match status" value="1"/>
</dbReference>
<comment type="catalytic activity">
    <reaction evidence="11">
        <text>hydrogencarbonate + pyruvate + ATP = oxaloacetate + ADP + phosphate + H(+)</text>
        <dbReference type="Rhea" id="RHEA:20844"/>
        <dbReference type="ChEBI" id="CHEBI:15361"/>
        <dbReference type="ChEBI" id="CHEBI:15378"/>
        <dbReference type="ChEBI" id="CHEBI:16452"/>
        <dbReference type="ChEBI" id="CHEBI:17544"/>
        <dbReference type="ChEBI" id="CHEBI:30616"/>
        <dbReference type="ChEBI" id="CHEBI:43474"/>
        <dbReference type="ChEBI" id="CHEBI:456216"/>
        <dbReference type="EC" id="6.4.1.1"/>
    </reaction>
</comment>
<dbReference type="PROSITE" id="PS00866">
    <property type="entry name" value="CPSASE_1"/>
    <property type="match status" value="1"/>
</dbReference>
<reference evidence="16 17" key="1">
    <citation type="submission" date="2023-07" db="EMBL/GenBank/DDBJ databases">
        <title>Comparative genomics of wheat-associated soil bacteria to identify genetic determinants of phenazine resistance.</title>
        <authorList>
            <person name="Mouncey N."/>
        </authorList>
    </citation>
    <scope>NUCLEOTIDE SEQUENCE [LARGE SCALE GENOMIC DNA]</scope>
    <source>
        <strain evidence="16 17">W4I11</strain>
    </source>
</reference>
<dbReference type="CDD" id="cd07937">
    <property type="entry name" value="DRE_TIM_PC_TC_5S"/>
    <property type="match status" value="1"/>
</dbReference>
<feature type="domain" description="Lipoyl-binding" evidence="12">
    <location>
        <begin position="1123"/>
        <end position="1200"/>
    </location>
</feature>
<feature type="domain" description="Biotin carboxylation" evidence="14">
    <location>
        <begin position="50"/>
        <end position="510"/>
    </location>
</feature>
<dbReference type="GO" id="GO:0004736">
    <property type="term" value="F:pyruvate carboxylase activity"/>
    <property type="evidence" value="ECO:0007669"/>
    <property type="project" value="UniProtKB-EC"/>
</dbReference>
<dbReference type="SUPFAM" id="SSF89000">
    <property type="entry name" value="post-HMGL domain-like"/>
    <property type="match status" value="1"/>
</dbReference>
<evidence type="ECO:0000256" key="7">
    <source>
        <dbReference type="ARBA" id="ARBA00022741"/>
    </source>
</evidence>
<evidence type="ECO:0000256" key="2">
    <source>
        <dbReference type="ARBA" id="ARBA00004742"/>
    </source>
</evidence>
<evidence type="ECO:0000259" key="13">
    <source>
        <dbReference type="PROSITE" id="PS50975"/>
    </source>
</evidence>
<sequence>MPGLVPGILLLEISCSCDQYVLFALQQSFSRLKNLKSILICFSPGVFILPIKKILVANRSEIAIRVFRAANELGMKTVAIWAEEDKLALHRFKADESYQVGRGPHLAKDMGPIESYLSIEEIIRVARLSGADAIHPGYGLLSESPEFADACAEAGITFIGPKPETMRRLGNKVAARNLAIEIGVPVVPATEPLPDDMDTIKEMAEKIGYPVMLKASWGGGGRGMRAIFKPEDIAREVTEGKREAKAAFGKDEVYLEKLVQRARHVEVQILGDTHGNAVHLFERDCSIQRRNQKVVERAPAPYLSEEQRKEIADYGLKIAKETAYIGAGTIEFLMDADTNEFYFIEVNPRIQVEHTVTEEVTGIDIVKAQIRILEGATIGTPESGVPAQKDIRLNGHALQCRITTEDPEQNFIPDYGRITAYRGATGFGIRLDGGTAYSGAVITRFYDPLLEKITAWSPTAEETIHRMHRALREFRIRGVATNLTFLEAIITHPKFTDNTYTTNFIDTTPELFEQVKRQDRATKLLTYLADVTVNGHPETKGRAVPPAEAALPRVPFIETPIPDGTKQLLDQLGPKKFAEWMRNEKRVLFTDTTMRDGHQSLLATRMRTYDIARVAGTYARALPQLFSLECWGGATFDVSMRFLTEDPWERLAEIREQAPNILLQMLLRGANGVGYKSYPDNVVKYFVQQAARGGIDVFRVFDSLNWVENMRVSMDAVLEENKLCEAAICYTGDILNSARPKYDLKYYVALAQQVEKAGAHIIAVKDMAGLLKPGAAKVLFKALREATDLPLHFHTHDTSGIAAATVLAAVDAGVDVVDAAMDALSGNTSQPCLGSIVEALKGTERDPGLDPEWIRRISFYWEAVRTQYAAFESDLKGPASEVYLHEMPGGQFTNLKEQARSLGLETRWHEVAQAYADVNQMFGDIVKVTPSSKVVGDMALMMVSQDLSVEDVKNPEKDISFPDSVVSMMRGDLGQPPQGWPKEIQKKILKDEKPFTERPGALLAAADLAAERKEIEEKLERKISDQEFASYLMYPKVFTDFAVTHNTYGPTSVLPTPVYFYGLGQEEEVFLTIERGKTLVVRNQAVGETDEKGMRTVFFEMNGQPRRVKVPDRTHGASGAGVRRKAELTNEKHVGAPMPGIVSTVGVSAGQKVNAGDVLLSIEAMKMETALRAERDGVVAEVLVRSGDQIDAKDLMIVYE</sequence>
<dbReference type="Pfam" id="PF00682">
    <property type="entry name" value="HMGL-like"/>
    <property type="match status" value="1"/>
</dbReference>
<evidence type="ECO:0000256" key="3">
    <source>
        <dbReference type="ARBA" id="ARBA00013057"/>
    </source>
</evidence>
<dbReference type="InterPro" id="IPR013785">
    <property type="entry name" value="Aldolase_TIM"/>
</dbReference>
<evidence type="ECO:0000256" key="4">
    <source>
        <dbReference type="ARBA" id="ARBA00022432"/>
    </source>
</evidence>
<dbReference type="InterPro" id="IPR011764">
    <property type="entry name" value="Biotin_carboxylation_dom"/>
</dbReference>
<evidence type="ECO:0000256" key="1">
    <source>
        <dbReference type="ARBA" id="ARBA00001953"/>
    </source>
</evidence>
<gene>
    <name evidence="16" type="ORF">QFZ34_002413</name>
</gene>
<dbReference type="PROSITE" id="PS50991">
    <property type="entry name" value="PYR_CT"/>
    <property type="match status" value="1"/>
</dbReference>
<dbReference type="InterPro" id="IPR001882">
    <property type="entry name" value="Biotin_BS"/>
</dbReference>
<keyword evidence="16" id="KW-0670">Pyruvate</keyword>
<evidence type="ECO:0000313" key="16">
    <source>
        <dbReference type="EMBL" id="MDQ0997231.1"/>
    </source>
</evidence>
<dbReference type="InterPro" id="IPR005930">
    <property type="entry name" value="Pyruv_COase"/>
</dbReference>
<dbReference type="SUPFAM" id="SSF52440">
    <property type="entry name" value="PreATP-grasp domain"/>
    <property type="match status" value="1"/>
</dbReference>
<name>A0ABU0S8Z9_9HYPH</name>
<dbReference type="NCBIfam" id="NF009554">
    <property type="entry name" value="PRK12999.1"/>
    <property type="match status" value="1"/>
</dbReference>
<dbReference type="InterPro" id="IPR003379">
    <property type="entry name" value="Carboxylase_cons_dom"/>
</dbReference>
<dbReference type="PROSITE" id="PS50968">
    <property type="entry name" value="BIOTINYL_LIPOYL"/>
    <property type="match status" value="1"/>
</dbReference>
<keyword evidence="10" id="KW-0511">Multifunctional enzyme</keyword>
<organism evidence="16 17">
    <name type="scientific">Phyllobacterium ifriqiyense</name>
    <dbReference type="NCBI Taxonomy" id="314238"/>
    <lineage>
        <taxon>Bacteria</taxon>
        <taxon>Pseudomonadati</taxon>
        <taxon>Pseudomonadota</taxon>
        <taxon>Alphaproteobacteria</taxon>
        <taxon>Hyphomicrobiales</taxon>
        <taxon>Phyllobacteriaceae</taxon>
        <taxon>Phyllobacterium</taxon>
    </lineage>
</organism>
<dbReference type="SUPFAM" id="SSF51569">
    <property type="entry name" value="Aldolase"/>
    <property type="match status" value="1"/>
</dbReference>
<keyword evidence="17" id="KW-1185">Reference proteome</keyword>
<dbReference type="SMART" id="SM00878">
    <property type="entry name" value="Biotin_carb_C"/>
    <property type="match status" value="1"/>
</dbReference>
<dbReference type="SUPFAM" id="SSF56059">
    <property type="entry name" value="Glutathione synthetase ATP-binding domain-like"/>
    <property type="match status" value="1"/>
</dbReference>
<dbReference type="Proteomes" id="UP001237780">
    <property type="component" value="Unassembled WGS sequence"/>
</dbReference>
<dbReference type="PROSITE" id="PS50979">
    <property type="entry name" value="BC"/>
    <property type="match status" value="1"/>
</dbReference>
<evidence type="ECO:0000256" key="11">
    <source>
        <dbReference type="PIRNR" id="PIRNR001594"/>
    </source>
</evidence>
<dbReference type="NCBIfam" id="TIGR01235">
    <property type="entry name" value="pyruv_carbox"/>
    <property type="match status" value="1"/>
</dbReference>
<feature type="domain" description="Pyruvate carboxyltransferase" evidence="15">
    <location>
        <begin position="587"/>
        <end position="855"/>
    </location>
</feature>
<dbReference type="Gene3D" id="2.40.50.100">
    <property type="match status" value="1"/>
</dbReference>
<dbReference type="Pfam" id="PF00289">
    <property type="entry name" value="Biotin_carb_N"/>
    <property type="match status" value="1"/>
</dbReference>
<keyword evidence="9 11" id="KW-0092">Biotin</keyword>
<dbReference type="SUPFAM" id="SSF51230">
    <property type="entry name" value="Single hybrid motif"/>
    <property type="match status" value="1"/>
</dbReference>
<comment type="cofactor">
    <cofactor evidence="1 11">
        <name>biotin</name>
        <dbReference type="ChEBI" id="CHEBI:57586"/>
    </cofactor>
</comment>
<dbReference type="InterPro" id="IPR005479">
    <property type="entry name" value="CPAse_ATP-bd"/>
</dbReference>
<dbReference type="InterPro" id="IPR055268">
    <property type="entry name" value="PCB-like"/>
</dbReference>
<feature type="domain" description="ATP-grasp" evidence="13">
    <location>
        <begin position="176"/>
        <end position="374"/>
    </location>
</feature>
<keyword evidence="8 11" id="KW-0067">ATP-binding</keyword>
<dbReference type="Pfam" id="PF02786">
    <property type="entry name" value="CPSase_L_D2"/>
    <property type="match status" value="1"/>
</dbReference>
<evidence type="ECO:0000313" key="17">
    <source>
        <dbReference type="Proteomes" id="UP001237780"/>
    </source>
</evidence>
<keyword evidence="5 11" id="KW-0436">Ligase</keyword>
<dbReference type="InterPro" id="IPR011761">
    <property type="entry name" value="ATP-grasp"/>
</dbReference>
<evidence type="ECO:0000256" key="6">
    <source>
        <dbReference type="ARBA" id="ARBA00022723"/>
    </source>
</evidence>
<dbReference type="NCBIfam" id="NF006761">
    <property type="entry name" value="PRK09282.1"/>
    <property type="match status" value="1"/>
</dbReference>
<dbReference type="InterPro" id="IPR000089">
    <property type="entry name" value="Biotin_lipoyl"/>
</dbReference>
<keyword evidence="7 11" id="KW-0547">Nucleotide-binding</keyword>
<dbReference type="Gene3D" id="3.20.20.70">
    <property type="entry name" value="Aldolase class I"/>
    <property type="match status" value="1"/>
</dbReference>
<evidence type="ECO:0000256" key="9">
    <source>
        <dbReference type="ARBA" id="ARBA00023267"/>
    </source>
</evidence>
<dbReference type="InterPro" id="IPR011054">
    <property type="entry name" value="Rudment_hybrid_motif"/>
</dbReference>
<dbReference type="InterPro" id="IPR016185">
    <property type="entry name" value="PreATP-grasp_dom_sf"/>
</dbReference>
<evidence type="ECO:0000259" key="15">
    <source>
        <dbReference type="PROSITE" id="PS50991"/>
    </source>
</evidence>
<dbReference type="Gene3D" id="3.10.600.10">
    <property type="entry name" value="pyruvate carboxylase f1077a mutant domain"/>
    <property type="match status" value="2"/>
</dbReference>
<keyword evidence="6" id="KW-0479">Metal-binding</keyword>
<proteinExistence type="predicted"/>
<protein>
    <recommendedName>
        <fullName evidence="3 11">Pyruvate carboxylase</fullName>
        <ecNumber evidence="3 11">6.4.1.1</ecNumber>
    </recommendedName>
</protein>
<dbReference type="PANTHER" id="PTHR43778">
    <property type="entry name" value="PYRUVATE CARBOXYLASE"/>
    <property type="match status" value="1"/>
</dbReference>
<dbReference type="CDD" id="cd06850">
    <property type="entry name" value="biotinyl_domain"/>
    <property type="match status" value="1"/>
</dbReference>
<comment type="function">
    <text evidence="11">Catalyzes a 2-step reaction, involving the ATP-dependent carboxylation of the covalently attached biotin in the first step and the transfer of the carboxyl group to pyruvate in the second.</text>
</comment>
<evidence type="ECO:0000259" key="14">
    <source>
        <dbReference type="PROSITE" id="PS50979"/>
    </source>
</evidence>
<comment type="pathway">
    <text evidence="2">Carbohydrate biosynthesis; gluconeogenesis.</text>
</comment>